<dbReference type="Proteomes" id="UP000008819">
    <property type="component" value="Chromosome"/>
</dbReference>
<evidence type="ECO:0000313" key="1">
    <source>
        <dbReference type="EMBL" id="ACH49999.1"/>
    </source>
</evidence>
<organism evidence="1 2">
    <name type="scientific">Salmonella agona (strain SL483)</name>
    <dbReference type="NCBI Taxonomy" id="454166"/>
    <lineage>
        <taxon>Bacteria</taxon>
        <taxon>Pseudomonadati</taxon>
        <taxon>Pseudomonadota</taxon>
        <taxon>Gammaproteobacteria</taxon>
        <taxon>Enterobacterales</taxon>
        <taxon>Enterobacteriaceae</taxon>
        <taxon>Salmonella</taxon>
    </lineage>
</organism>
<dbReference type="AlphaFoldDB" id="B5F1L1"/>
<dbReference type="HOGENOM" id="CLU_3122382_0_0_6"/>
<accession>B5F1L1</accession>
<gene>
    <name evidence="1" type="ordered locus">SeAg_B4449</name>
</gene>
<reference evidence="1 2" key="1">
    <citation type="journal article" date="2011" name="J. Bacteriol.">
        <title>Comparative genomics of 28 Salmonella enterica isolates: evidence for CRISPR-mediated adaptive sublineage evolution.</title>
        <authorList>
            <person name="Fricke W.F."/>
            <person name="Mammel M.K."/>
            <person name="McDermott P.F."/>
            <person name="Tartera C."/>
            <person name="White D.G."/>
            <person name="Leclerc J.E."/>
            <person name="Ravel J."/>
            <person name="Cebula T.A."/>
        </authorList>
    </citation>
    <scope>NUCLEOTIDE SEQUENCE [LARGE SCALE GENOMIC DNA]</scope>
    <source>
        <strain evidence="1 2">SL483</strain>
    </source>
</reference>
<evidence type="ECO:0000313" key="2">
    <source>
        <dbReference type="Proteomes" id="UP000008819"/>
    </source>
</evidence>
<protein>
    <submittedName>
        <fullName evidence="1">Uncharacterized protein</fullName>
    </submittedName>
</protein>
<dbReference type="EMBL" id="CP001138">
    <property type="protein sequence ID" value="ACH49999.1"/>
    <property type="molecule type" value="Genomic_DNA"/>
</dbReference>
<dbReference type="KEGG" id="sea:SeAg_B4449"/>
<sequence length="50" mass="5957">MACISNRYNKNSFLRMISCRQYFRNPLPFLDMENNKQCKSLIFSSSNEES</sequence>
<proteinExistence type="predicted"/>
<name>B5F1L1_SALA4</name>